<evidence type="ECO:0000256" key="7">
    <source>
        <dbReference type="ARBA" id="ARBA00023065"/>
    </source>
</evidence>
<evidence type="ECO:0000256" key="9">
    <source>
        <dbReference type="SAM" id="Phobius"/>
    </source>
</evidence>
<keyword evidence="8 9" id="KW-0472">Membrane</keyword>
<organism evidence="10 11">
    <name type="scientific">Pararge aegeria aegeria</name>
    <dbReference type="NCBI Taxonomy" id="348720"/>
    <lineage>
        <taxon>Eukaryota</taxon>
        <taxon>Metazoa</taxon>
        <taxon>Ecdysozoa</taxon>
        <taxon>Arthropoda</taxon>
        <taxon>Hexapoda</taxon>
        <taxon>Insecta</taxon>
        <taxon>Pterygota</taxon>
        <taxon>Neoptera</taxon>
        <taxon>Endopterygota</taxon>
        <taxon>Lepidoptera</taxon>
        <taxon>Glossata</taxon>
        <taxon>Ditrysia</taxon>
        <taxon>Papilionoidea</taxon>
        <taxon>Nymphalidae</taxon>
        <taxon>Satyrinae</taxon>
        <taxon>Satyrini</taxon>
        <taxon>Parargina</taxon>
        <taxon>Pararge</taxon>
    </lineage>
</organism>
<comment type="similarity">
    <text evidence="2">Belongs to the V-ATPase e1/e2 subunit family.</text>
</comment>
<dbReference type="GO" id="GO:0046961">
    <property type="term" value="F:proton-transporting ATPase activity, rotational mechanism"/>
    <property type="evidence" value="ECO:0007669"/>
    <property type="project" value="InterPro"/>
</dbReference>
<protein>
    <submittedName>
        <fullName evidence="10">Jg696 protein</fullName>
    </submittedName>
</protein>
<dbReference type="EMBL" id="CAKXAJ010024935">
    <property type="protein sequence ID" value="CAH2233007.1"/>
    <property type="molecule type" value="Genomic_DNA"/>
</dbReference>
<keyword evidence="4 9" id="KW-0812">Transmembrane</keyword>
<dbReference type="OrthoDB" id="1508846at2759"/>
<dbReference type="Proteomes" id="UP000838756">
    <property type="component" value="Unassembled WGS sequence"/>
</dbReference>
<evidence type="ECO:0000256" key="5">
    <source>
        <dbReference type="ARBA" id="ARBA00022781"/>
    </source>
</evidence>
<name>A0A8S4R8P6_9NEOP</name>
<sequence>MSGAFDSVDENKIVESSESYESTPNPVLKEELLEARDYKVYDYAQYELDRIRDRRDIDFIPLADESSQEKFLAPLYVITAFFAAIMIIGPFLVKRGPNRGIVQACILLAAFSMWIL</sequence>
<evidence type="ECO:0000313" key="10">
    <source>
        <dbReference type="EMBL" id="CAH2233007.1"/>
    </source>
</evidence>
<reference evidence="10" key="1">
    <citation type="submission" date="2022-03" db="EMBL/GenBank/DDBJ databases">
        <authorList>
            <person name="Lindestad O."/>
        </authorList>
    </citation>
    <scope>NUCLEOTIDE SEQUENCE</scope>
</reference>
<accession>A0A8S4R8P6</accession>
<evidence type="ECO:0000256" key="6">
    <source>
        <dbReference type="ARBA" id="ARBA00022989"/>
    </source>
</evidence>
<proteinExistence type="inferred from homology"/>
<keyword evidence="11" id="KW-1185">Reference proteome</keyword>
<comment type="caution">
    <text evidence="10">The sequence shown here is derived from an EMBL/GenBank/DDBJ whole genome shotgun (WGS) entry which is preliminary data.</text>
</comment>
<evidence type="ECO:0000256" key="4">
    <source>
        <dbReference type="ARBA" id="ARBA00022692"/>
    </source>
</evidence>
<gene>
    <name evidence="10" type="primary">jg696</name>
    <name evidence="10" type="ORF">PAEG_LOCUS11167</name>
</gene>
<evidence type="ECO:0000256" key="3">
    <source>
        <dbReference type="ARBA" id="ARBA00022448"/>
    </source>
</evidence>
<keyword evidence="7" id="KW-0406">Ion transport</keyword>
<keyword evidence="5" id="KW-0375">Hydrogen ion transport</keyword>
<keyword evidence="6 9" id="KW-1133">Transmembrane helix</keyword>
<evidence type="ECO:0000256" key="2">
    <source>
        <dbReference type="ARBA" id="ARBA00008328"/>
    </source>
</evidence>
<comment type="subcellular location">
    <subcellularLocation>
        <location evidence="1">Membrane</location>
        <topology evidence="1">Multi-pass membrane protein</topology>
    </subcellularLocation>
</comment>
<dbReference type="InterPro" id="IPR008389">
    <property type="entry name" value="ATPase_V0-cplx_e1/e2_su"/>
</dbReference>
<evidence type="ECO:0000256" key="1">
    <source>
        <dbReference type="ARBA" id="ARBA00004141"/>
    </source>
</evidence>
<dbReference type="Pfam" id="PF05493">
    <property type="entry name" value="ATP_synt_H"/>
    <property type="match status" value="1"/>
</dbReference>
<feature type="transmembrane region" description="Helical" evidence="9">
    <location>
        <begin position="71"/>
        <end position="93"/>
    </location>
</feature>
<evidence type="ECO:0000313" key="11">
    <source>
        <dbReference type="Proteomes" id="UP000838756"/>
    </source>
</evidence>
<evidence type="ECO:0000256" key="8">
    <source>
        <dbReference type="ARBA" id="ARBA00023136"/>
    </source>
</evidence>
<keyword evidence="3" id="KW-0813">Transport</keyword>
<dbReference type="AlphaFoldDB" id="A0A8S4R8P6"/>
<dbReference type="GO" id="GO:0033179">
    <property type="term" value="C:proton-transporting V-type ATPase, V0 domain"/>
    <property type="evidence" value="ECO:0007669"/>
    <property type="project" value="InterPro"/>
</dbReference>